<comment type="caution">
    <text evidence="1">The sequence shown here is derived from an EMBL/GenBank/DDBJ whole genome shotgun (WGS) entry which is preliminary data.</text>
</comment>
<name>A0A645H363_9ZZZZ</name>
<protein>
    <recommendedName>
        <fullName evidence="2">Outer membrane protein beta-barrel domain-containing protein</fullName>
    </recommendedName>
</protein>
<sequence length="190" mass="21555">MLHNSHNRLNVIGYMAFIVILRKTCYLDKVINLLIMKKFLLTTVLFCLISFSFAQDYNTGIGLRGGFSNGLTVKHFVSNKAALEGILSTRWHGFEITGLYEIHNRAFNVDRLNWYFGAGAHVGFWDGNRTKWADEDRSYTVGGLDGILGIEYNIKAIPLNISLDWKPQLNFIGYSGFWADGGAISIRYIF</sequence>
<proteinExistence type="predicted"/>
<evidence type="ECO:0008006" key="2">
    <source>
        <dbReference type="Google" id="ProtNLM"/>
    </source>
</evidence>
<evidence type="ECO:0000313" key="1">
    <source>
        <dbReference type="EMBL" id="MPN32439.1"/>
    </source>
</evidence>
<dbReference type="AlphaFoldDB" id="A0A645H363"/>
<dbReference type="EMBL" id="VSSQ01084449">
    <property type="protein sequence ID" value="MPN32439.1"/>
    <property type="molecule type" value="Genomic_DNA"/>
</dbReference>
<gene>
    <name evidence="1" type="ORF">SDC9_179917</name>
</gene>
<reference evidence="1" key="1">
    <citation type="submission" date="2019-08" db="EMBL/GenBank/DDBJ databases">
        <authorList>
            <person name="Kucharzyk K."/>
            <person name="Murdoch R.W."/>
            <person name="Higgins S."/>
            <person name="Loffler F."/>
        </authorList>
    </citation>
    <scope>NUCLEOTIDE SEQUENCE</scope>
</reference>
<organism evidence="1">
    <name type="scientific">bioreactor metagenome</name>
    <dbReference type="NCBI Taxonomy" id="1076179"/>
    <lineage>
        <taxon>unclassified sequences</taxon>
        <taxon>metagenomes</taxon>
        <taxon>ecological metagenomes</taxon>
    </lineage>
</organism>
<accession>A0A645H363</accession>